<dbReference type="GO" id="GO:0016763">
    <property type="term" value="F:pentosyltransferase activity"/>
    <property type="evidence" value="ECO:0007669"/>
    <property type="project" value="TreeGrafter"/>
</dbReference>
<feature type="transmembrane region" description="Helical" evidence="8">
    <location>
        <begin position="361"/>
        <end position="379"/>
    </location>
</feature>
<dbReference type="GO" id="GO:0005886">
    <property type="term" value="C:plasma membrane"/>
    <property type="evidence" value="ECO:0007669"/>
    <property type="project" value="UniProtKB-SubCell"/>
</dbReference>
<keyword evidence="7 8" id="KW-0472">Membrane</keyword>
<keyword evidence="4" id="KW-0808">Transferase</keyword>
<evidence type="ECO:0000259" key="9">
    <source>
        <dbReference type="Pfam" id="PF13231"/>
    </source>
</evidence>
<dbReference type="InterPro" id="IPR050297">
    <property type="entry name" value="LipidA_mod_glycosyltrf_83"/>
</dbReference>
<evidence type="ECO:0000256" key="4">
    <source>
        <dbReference type="ARBA" id="ARBA00022679"/>
    </source>
</evidence>
<dbReference type="PANTHER" id="PTHR33908:SF11">
    <property type="entry name" value="MEMBRANE PROTEIN"/>
    <property type="match status" value="1"/>
</dbReference>
<feature type="transmembrane region" description="Helical" evidence="8">
    <location>
        <begin position="176"/>
        <end position="200"/>
    </location>
</feature>
<reference evidence="10 11" key="1">
    <citation type="journal article" date="2016" name="Nat. Commun.">
        <title>Thousands of microbial genomes shed light on interconnected biogeochemical processes in an aquifer system.</title>
        <authorList>
            <person name="Anantharaman K."/>
            <person name="Brown C.T."/>
            <person name="Hug L.A."/>
            <person name="Sharon I."/>
            <person name="Castelle C.J."/>
            <person name="Probst A.J."/>
            <person name="Thomas B.C."/>
            <person name="Singh A."/>
            <person name="Wilkins M.J."/>
            <person name="Karaoz U."/>
            <person name="Brodie E.L."/>
            <person name="Williams K.H."/>
            <person name="Hubbard S.S."/>
            <person name="Banfield J.F."/>
        </authorList>
    </citation>
    <scope>NUCLEOTIDE SEQUENCE [LARGE SCALE GENOMIC DNA]</scope>
</reference>
<evidence type="ECO:0000256" key="5">
    <source>
        <dbReference type="ARBA" id="ARBA00022692"/>
    </source>
</evidence>
<evidence type="ECO:0000256" key="2">
    <source>
        <dbReference type="ARBA" id="ARBA00022475"/>
    </source>
</evidence>
<dbReference type="STRING" id="1817883.A3G31_05390"/>
<feature type="transmembrane region" description="Helical" evidence="8">
    <location>
        <begin position="206"/>
        <end position="223"/>
    </location>
</feature>
<feature type="transmembrane region" description="Helical" evidence="8">
    <location>
        <begin position="15"/>
        <end position="35"/>
    </location>
</feature>
<organism evidence="10 11">
    <name type="scientific">Candidatus Schekmanbacteria bacterium RIFCSPLOWO2_12_FULL_38_15</name>
    <dbReference type="NCBI Taxonomy" id="1817883"/>
    <lineage>
        <taxon>Bacteria</taxon>
        <taxon>Candidatus Schekmaniibacteriota</taxon>
    </lineage>
</organism>
<evidence type="ECO:0000313" key="11">
    <source>
        <dbReference type="Proteomes" id="UP000178082"/>
    </source>
</evidence>
<accession>A0A1F7SK88</accession>
<dbReference type="Pfam" id="PF13231">
    <property type="entry name" value="PMT_2"/>
    <property type="match status" value="1"/>
</dbReference>
<keyword evidence="6 8" id="KW-1133">Transmembrane helix</keyword>
<feature type="transmembrane region" description="Helical" evidence="8">
    <location>
        <begin position="88"/>
        <end position="106"/>
    </location>
</feature>
<dbReference type="EMBL" id="MGDI01000016">
    <property type="protein sequence ID" value="OGL54196.1"/>
    <property type="molecule type" value="Genomic_DNA"/>
</dbReference>
<evidence type="ECO:0000256" key="3">
    <source>
        <dbReference type="ARBA" id="ARBA00022676"/>
    </source>
</evidence>
<dbReference type="Proteomes" id="UP000178082">
    <property type="component" value="Unassembled WGS sequence"/>
</dbReference>
<feature type="transmembrane region" description="Helical" evidence="8">
    <location>
        <begin position="118"/>
        <end position="139"/>
    </location>
</feature>
<feature type="transmembrane region" description="Helical" evidence="8">
    <location>
        <begin position="330"/>
        <end position="349"/>
    </location>
</feature>
<evidence type="ECO:0000256" key="8">
    <source>
        <dbReference type="SAM" id="Phobius"/>
    </source>
</evidence>
<dbReference type="AlphaFoldDB" id="A0A1F7SK88"/>
<dbReference type="InterPro" id="IPR038731">
    <property type="entry name" value="RgtA/B/C-like"/>
</dbReference>
<dbReference type="PANTHER" id="PTHR33908">
    <property type="entry name" value="MANNOSYLTRANSFERASE YKCB-RELATED"/>
    <property type="match status" value="1"/>
</dbReference>
<feature type="transmembrane region" description="Helical" evidence="8">
    <location>
        <begin position="230"/>
        <end position="251"/>
    </location>
</feature>
<feature type="domain" description="Glycosyltransferase RgtA/B/C/D-like" evidence="9">
    <location>
        <begin position="91"/>
        <end position="248"/>
    </location>
</feature>
<feature type="transmembrane region" description="Helical" evidence="8">
    <location>
        <begin position="391"/>
        <end position="409"/>
    </location>
</feature>
<comment type="subcellular location">
    <subcellularLocation>
        <location evidence="1">Cell membrane</location>
        <topology evidence="1">Multi-pass membrane protein</topology>
    </subcellularLocation>
</comment>
<feature type="transmembrane region" description="Helical" evidence="8">
    <location>
        <begin position="288"/>
        <end position="309"/>
    </location>
</feature>
<sequence length="656" mass="75606">MVLENFSKTQNNSKYLFIIAFVIFLISLSSLYFTLSDIGAVVDEIGTYRKSSVSFVNWIEVALNAIFNGDFSSFISKEVVEKYFPDKYFYHPPFSNFLSGITWYIFHDSLGEFKAYRLAPAILFSISTSLLFLCVAKYYSVLAGIFTSLSFIFIPPVFGYAHLFTIDSPIAIMWFLTAYCFLRGIESPMWSVILGIVWGLSLNTKVHAYFIPVSLFLWSFIFAKKKFQNNFFSMFFISPVVLYLTNPFFWYDFVHKFFIFFRKMTTRETFEFIPTSFLESIYDFSLPWYYPFYMVLITIPPLIVIFFLSGTLISLGREPFSLLKKDKEESGIGSFFILNALVPLILTALPVTPDYDGVRLFLPAYYFLAALAGVGFYYLEGAILRFNHGRMASVVILLICLLPSIYSLISIHPFELSYYNSFIGGVKGATESGFETTYWNDAFTPRVASDFNQLFKGKIFSKRNGLYMSFDYYHSLGILRKDIKYSEADYDYYILYFRQGWFNEEDWMYAKYMSPVYTAEVERTPLISIYKPIPFLAMQISSLNSNIPFMKRNFIGVLNCLLKVSKRGIYKFGILSDGEFSLSIDGYKILSHGSVGKKSFKEKEVNLATGFHTLDIESRDLNNFYLAWLTPDGSKGLIGQKNLLAVKAIPHSYTRQ</sequence>
<evidence type="ECO:0000256" key="7">
    <source>
        <dbReference type="ARBA" id="ARBA00023136"/>
    </source>
</evidence>
<evidence type="ECO:0000256" key="1">
    <source>
        <dbReference type="ARBA" id="ARBA00004651"/>
    </source>
</evidence>
<comment type="caution">
    <text evidence="10">The sequence shown here is derived from an EMBL/GenBank/DDBJ whole genome shotgun (WGS) entry which is preliminary data.</text>
</comment>
<evidence type="ECO:0000313" key="10">
    <source>
        <dbReference type="EMBL" id="OGL54196.1"/>
    </source>
</evidence>
<evidence type="ECO:0000256" key="6">
    <source>
        <dbReference type="ARBA" id="ARBA00022989"/>
    </source>
</evidence>
<gene>
    <name evidence="10" type="ORF">A3G31_05390</name>
</gene>
<name>A0A1F7SK88_9BACT</name>
<keyword evidence="5 8" id="KW-0812">Transmembrane</keyword>
<keyword evidence="2" id="KW-1003">Cell membrane</keyword>
<feature type="transmembrane region" description="Helical" evidence="8">
    <location>
        <begin position="145"/>
        <end position="164"/>
    </location>
</feature>
<proteinExistence type="predicted"/>
<dbReference type="GO" id="GO:0009103">
    <property type="term" value="P:lipopolysaccharide biosynthetic process"/>
    <property type="evidence" value="ECO:0007669"/>
    <property type="project" value="UniProtKB-ARBA"/>
</dbReference>
<keyword evidence="3" id="KW-0328">Glycosyltransferase</keyword>
<protein>
    <recommendedName>
        <fullName evidence="9">Glycosyltransferase RgtA/B/C/D-like domain-containing protein</fullName>
    </recommendedName>
</protein>